<reference evidence="2" key="1">
    <citation type="journal article" date="2020" name="Fungal Divers.">
        <title>Resolving the Mortierellaceae phylogeny through synthesis of multi-gene phylogenetics and phylogenomics.</title>
        <authorList>
            <person name="Vandepol N."/>
            <person name="Liber J."/>
            <person name="Desiro A."/>
            <person name="Na H."/>
            <person name="Kennedy M."/>
            <person name="Barry K."/>
            <person name="Grigoriev I.V."/>
            <person name="Miller A.N."/>
            <person name="O'Donnell K."/>
            <person name="Stajich J.E."/>
            <person name="Bonito G."/>
        </authorList>
    </citation>
    <scope>NUCLEOTIDE SEQUENCE</scope>
    <source>
        <strain evidence="2">NRRL 6426</strain>
    </source>
</reference>
<organism evidence="2 3">
    <name type="scientific">Linnemannia schmuckeri</name>
    <dbReference type="NCBI Taxonomy" id="64567"/>
    <lineage>
        <taxon>Eukaryota</taxon>
        <taxon>Fungi</taxon>
        <taxon>Fungi incertae sedis</taxon>
        <taxon>Mucoromycota</taxon>
        <taxon>Mortierellomycotina</taxon>
        <taxon>Mortierellomycetes</taxon>
        <taxon>Mortierellales</taxon>
        <taxon>Mortierellaceae</taxon>
        <taxon>Linnemannia</taxon>
    </lineage>
</organism>
<evidence type="ECO:0000256" key="1">
    <source>
        <dbReference type="SAM" id="MobiDB-lite"/>
    </source>
</evidence>
<dbReference type="OrthoDB" id="2195113at2759"/>
<evidence type="ECO:0000313" key="2">
    <source>
        <dbReference type="EMBL" id="KAF9135503.1"/>
    </source>
</evidence>
<name>A0A9P5RLQ4_9FUNG</name>
<dbReference type="Proteomes" id="UP000748756">
    <property type="component" value="Unassembled WGS sequence"/>
</dbReference>
<accession>A0A9P5RLQ4</accession>
<evidence type="ECO:0000313" key="3">
    <source>
        <dbReference type="Proteomes" id="UP000748756"/>
    </source>
</evidence>
<feature type="compositionally biased region" description="Low complexity" evidence="1">
    <location>
        <begin position="14"/>
        <end position="26"/>
    </location>
</feature>
<proteinExistence type="predicted"/>
<comment type="caution">
    <text evidence="2">The sequence shown here is derived from an EMBL/GenBank/DDBJ whole genome shotgun (WGS) entry which is preliminary data.</text>
</comment>
<protein>
    <submittedName>
        <fullName evidence="2">Uncharacterized protein</fullName>
    </submittedName>
</protein>
<feature type="region of interest" description="Disordered" evidence="1">
    <location>
        <begin position="1"/>
        <end position="34"/>
    </location>
</feature>
<keyword evidence="3" id="KW-1185">Reference proteome</keyword>
<gene>
    <name evidence="2" type="ORF">BG015_003269</name>
</gene>
<sequence>MTITKISPPTSPRTAKATQKKANATTRVVVRKSNPEDKTKTLNKTDERIAQLHPQLAINALAQTDKKEEDPRVGLRKRLNELRDLRAANKKDKQNGAIAVLLNIADLKVIQDKLLFRTLEACEVQIL</sequence>
<dbReference type="AlphaFoldDB" id="A0A9P5RLQ4"/>
<dbReference type="EMBL" id="JAAAUQ010001706">
    <property type="protein sequence ID" value="KAF9135503.1"/>
    <property type="molecule type" value="Genomic_DNA"/>
</dbReference>